<evidence type="ECO:0000313" key="1">
    <source>
        <dbReference type="EMBL" id="KAG8202095.1"/>
    </source>
</evidence>
<protein>
    <submittedName>
        <fullName evidence="1">Uncharacterized protein</fullName>
    </submittedName>
</protein>
<organism evidence="1 2">
    <name type="scientific">Oedothorax gibbosus</name>
    <dbReference type="NCBI Taxonomy" id="931172"/>
    <lineage>
        <taxon>Eukaryota</taxon>
        <taxon>Metazoa</taxon>
        <taxon>Ecdysozoa</taxon>
        <taxon>Arthropoda</taxon>
        <taxon>Chelicerata</taxon>
        <taxon>Arachnida</taxon>
        <taxon>Araneae</taxon>
        <taxon>Araneomorphae</taxon>
        <taxon>Entelegynae</taxon>
        <taxon>Araneoidea</taxon>
        <taxon>Linyphiidae</taxon>
        <taxon>Erigoninae</taxon>
        <taxon>Oedothorax</taxon>
    </lineage>
</organism>
<accession>A0AAV6VZR3</accession>
<reference evidence="1 2" key="1">
    <citation type="journal article" date="2022" name="Nat. Ecol. Evol.">
        <title>A masculinizing supergene underlies an exaggerated male reproductive morph in a spider.</title>
        <authorList>
            <person name="Hendrickx F."/>
            <person name="De Corte Z."/>
            <person name="Sonet G."/>
            <person name="Van Belleghem S.M."/>
            <person name="Kostlbacher S."/>
            <person name="Vangestel C."/>
        </authorList>
    </citation>
    <scope>NUCLEOTIDE SEQUENCE [LARGE SCALE GENOMIC DNA]</scope>
    <source>
        <strain evidence="1">W744_W776</strain>
    </source>
</reference>
<keyword evidence="2" id="KW-1185">Reference proteome</keyword>
<evidence type="ECO:0000313" key="2">
    <source>
        <dbReference type="Proteomes" id="UP000827092"/>
    </source>
</evidence>
<sequence>MNKPQNLFLGKACLDASMVFRLITSLVEWSLRLDPISMSGLVVFLLKKLVSGKSLSRCIDGVPPKYFSCRMVFETRPYSKQFTCENEARANLSRVVGNES</sequence>
<name>A0AAV6VZR3_9ARAC</name>
<comment type="caution">
    <text evidence="1">The sequence shown here is derived from an EMBL/GenBank/DDBJ whole genome shotgun (WGS) entry which is preliminary data.</text>
</comment>
<gene>
    <name evidence="1" type="ORF">JTE90_010457</name>
</gene>
<dbReference type="Proteomes" id="UP000827092">
    <property type="component" value="Unassembled WGS sequence"/>
</dbReference>
<proteinExistence type="predicted"/>
<dbReference type="AlphaFoldDB" id="A0AAV6VZR3"/>
<dbReference type="EMBL" id="JAFNEN010000001">
    <property type="protein sequence ID" value="KAG8202095.1"/>
    <property type="molecule type" value="Genomic_DNA"/>
</dbReference>